<comment type="caution">
    <text evidence="1">The sequence shown here is derived from an EMBL/GenBank/DDBJ whole genome shotgun (WGS) entry which is preliminary data.</text>
</comment>
<sequence length="103" mass="11102">MLTERTLIQLLGQSDPADTSERACALGQMGYMQWLAGLPGAAPYAPAAERALAMAEPFRDASRAVAEFCRLLEVSAAAPLAPLNLSLTLPRRRGGARMRRLSF</sequence>
<keyword evidence="2" id="KW-1185">Reference proteome</keyword>
<gene>
    <name evidence="1" type="ORF">HCU73_03855</name>
</gene>
<name>A0A7X6GY04_9RHOB</name>
<protein>
    <submittedName>
        <fullName evidence="1">Uncharacterized protein</fullName>
    </submittedName>
</protein>
<dbReference type="EMBL" id="JAAZQQ010000001">
    <property type="protein sequence ID" value="NKX43714.1"/>
    <property type="molecule type" value="Genomic_DNA"/>
</dbReference>
<proteinExistence type="predicted"/>
<evidence type="ECO:0000313" key="1">
    <source>
        <dbReference type="EMBL" id="NKX43714.1"/>
    </source>
</evidence>
<dbReference type="RefSeq" id="WP_168622066.1">
    <property type="nucleotide sequence ID" value="NZ_JAAZQQ010000001.1"/>
</dbReference>
<dbReference type="Proteomes" id="UP000526408">
    <property type="component" value="Unassembled WGS sequence"/>
</dbReference>
<dbReference type="AlphaFoldDB" id="A0A7X6GY04"/>
<evidence type="ECO:0000313" key="2">
    <source>
        <dbReference type="Proteomes" id="UP000526408"/>
    </source>
</evidence>
<accession>A0A7X6GY04</accession>
<reference evidence="1 2" key="1">
    <citation type="submission" date="2020-04" db="EMBL/GenBank/DDBJ databases">
        <authorList>
            <person name="Yoon J."/>
        </authorList>
    </citation>
    <scope>NUCLEOTIDE SEQUENCE [LARGE SCALE GENOMIC DNA]</scope>
    <source>
        <strain evidence="1 2">KMU-115</strain>
    </source>
</reference>
<organism evidence="1 2">
    <name type="scientific">Roseicyclus persicicus</name>
    <dbReference type="NCBI Taxonomy" id="2650661"/>
    <lineage>
        <taxon>Bacteria</taxon>
        <taxon>Pseudomonadati</taxon>
        <taxon>Pseudomonadota</taxon>
        <taxon>Alphaproteobacteria</taxon>
        <taxon>Rhodobacterales</taxon>
        <taxon>Roseobacteraceae</taxon>
        <taxon>Roseicyclus</taxon>
    </lineage>
</organism>